<dbReference type="eggNOG" id="ENOG502RPK3">
    <property type="taxonomic scope" value="Eukaryota"/>
</dbReference>
<dbReference type="PANTHER" id="PTHR48174:SF5">
    <property type="entry name" value="VACUOLAR PROTEIN SORTING-ASSOCIATED PROTEIN 62"/>
    <property type="match status" value="1"/>
</dbReference>
<keyword evidence="1" id="KW-0732">Signal</keyword>
<reference evidence="2" key="1">
    <citation type="journal article" date="2008" name="Nature">
        <title>The amphioxus genome and the evolution of the chordate karyotype.</title>
        <authorList>
            <consortium name="US DOE Joint Genome Institute (JGI-PGF)"/>
            <person name="Putnam N.H."/>
            <person name="Butts T."/>
            <person name="Ferrier D.E.K."/>
            <person name="Furlong R.F."/>
            <person name="Hellsten U."/>
            <person name="Kawashima T."/>
            <person name="Robinson-Rechavi M."/>
            <person name="Shoguchi E."/>
            <person name="Terry A."/>
            <person name="Yu J.-K."/>
            <person name="Benito-Gutierrez E.L."/>
            <person name="Dubchak I."/>
            <person name="Garcia-Fernandez J."/>
            <person name="Gibson-Brown J.J."/>
            <person name="Grigoriev I.V."/>
            <person name="Horton A.C."/>
            <person name="de Jong P.J."/>
            <person name="Jurka J."/>
            <person name="Kapitonov V.V."/>
            <person name="Kohara Y."/>
            <person name="Kuroki Y."/>
            <person name="Lindquist E."/>
            <person name="Lucas S."/>
            <person name="Osoegawa K."/>
            <person name="Pennacchio L.A."/>
            <person name="Salamov A.A."/>
            <person name="Satou Y."/>
            <person name="Sauka-Spengler T."/>
            <person name="Schmutz J."/>
            <person name="Shin-I T."/>
            <person name="Toyoda A."/>
            <person name="Bronner-Fraser M."/>
            <person name="Fujiyama A."/>
            <person name="Holland L.Z."/>
            <person name="Holland P.W.H."/>
            <person name="Satoh N."/>
            <person name="Rokhsar D.S."/>
        </authorList>
    </citation>
    <scope>NUCLEOTIDE SEQUENCE [LARGE SCALE GENOMIC DNA]</scope>
    <source>
        <strain evidence="2">S238N-H82</strain>
        <tissue evidence="2">Testes</tissue>
    </source>
</reference>
<evidence type="ECO:0008006" key="3">
    <source>
        <dbReference type="Google" id="ProtNLM"/>
    </source>
</evidence>
<dbReference type="Pfam" id="PF06101">
    <property type="entry name" value="Vps62"/>
    <property type="match status" value="1"/>
</dbReference>
<dbReference type="PANTHER" id="PTHR48174">
    <property type="entry name" value="DUF946 FAMILY PROTEIN"/>
    <property type="match status" value="1"/>
</dbReference>
<dbReference type="InParanoid" id="C3YUG9"/>
<protein>
    <recommendedName>
        <fullName evidence="3">WSC domain-containing protein</fullName>
    </recommendedName>
</protein>
<organism>
    <name type="scientific">Branchiostoma floridae</name>
    <name type="common">Florida lancelet</name>
    <name type="synonym">Amphioxus</name>
    <dbReference type="NCBI Taxonomy" id="7739"/>
    <lineage>
        <taxon>Eukaryota</taxon>
        <taxon>Metazoa</taxon>
        <taxon>Chordata</taxon>
        <taxon>Cephalochordata</taxon>
        <taxon>Leptocardii</taxon>
        <taxon>Amphioxiformes</taxon>
        <taxon>Branchiostomatidae</taxon>
        <taxon>Branchiostoma</taxon>
    </lineage>
</organism>
<evidence type="ECO:0000256" key="1">
    <source>
        <dbReference type="SAM" id="SignalP"/>
    </source>
</evidence>
<feature type="chain" id="PRO_5002936009" description="WSC domain-containing protein" evidence="1">
    <location>
        <begin position="21"/>
        <end position="409"/>
    </location>
</feature>
<gene>
    <name evidence="2" type="ORF">BRAFLDRAFT_79665</name>
</gene>
<sequence length="409" mass="45548">MTSPLTLFLALTVLAGAVYPEPVFKGCYADTHTRKFPNAAEFRNNQQSTASCVSRCKSKGFAYAESVYKGCYLDTRTRKFPNAAEFANIQQSTARCVSRCKSKGFAYAVTQVPDGQMEALVTKYAPKVWLARGEQYKPSSVDFHLRNVKVYGGGRVYSSTASTLSSCSTSCYMSSNQRLSHASATLSFFSGEPVGPTRQPPVYAVWKRINSVTTDIFYWMFYPYNRGKRVCIGFRAWGSCIGGYSTFGHHVGDWEHMTARLVGNQPSSIYVSAHNFGGKYDWDAASQTYKKGGDTVRTEGTHPVLYSAKGSHGLWSNPGTHTYEKILKIEKLQDETSTGTVWNTWRNVPCIKYHPGGGYTGSWSWLNYQGRWGNRKDGCTVEKLSGECILNDGPVSINDRDAMKYNNLD</sequence>
<feature type="signal peptide" evidence="1">
    <location>
        <begin position="1"/>
        <end position="20"/>
    </location>
</feature>
<evidence type="ECO:0000313" key="2">
    <source>
        <dbReference type="EMBL" id="EEN56089.1"/>
    </source>
</evidence>
<accession>C3YUG9</accession>
<proteinExistence type="predicted"/>
<name>C3YUG9_BRAFL</name>
<dbReference type="EMBL" id="GG666553">
    <property type="protein sequence ID" value="EEN56089.1"/>
    <property type="molecule type" value="Genomic_DNA"/>
</dbReference>
<dbReference type="InterPro" id="IPR009291">
    <property type="entry name" value="Vps62"/>
</dbReference>
<dbReference type="AlphaFoldDB" id="C3YUG9"/>